<evidence type="ECO:0000313" key="4">
    <source>
        <dbReference type="Ensembl" id="ENSPSMP00000008568.1"/>
    </source>
</evidence>
<sequence length="98" mass="11042">MQQHSGQHLITAVADHLFEMKTTSWCLGRFRSIIELDSPSVTAEQVAAIEQNVNEKIRDRLPVNVRELSLDDPEVEQRWPGRGKHSGLGSGRHCARRG</sequence>
<dbReference type="GeneTree" id="ENSGT00940000156241"/>
<feature type="region of interest" description="Disordered" evidence="3">
    <location>
        <begin position="76"/>
        <end position="98"/>
    </location>
</feature>
<dbReference type="GO" id="GO:0046872">
    <property type="term" value="F:metal ion binding"/>
    <property type="evidence" value="ECO:0007669"/>
    <property type="project" value="UniProtKB-KW"/>
</dbReference>
<protein>
    <submittedName>
        <fullName evidence="4">Alanyl-tRNA synthetase domain containing 1</fullName>
    </submittedName>
</protein>
<dbReference type="AlphaFoldDB" id="A0A8C8Z1D9"/>
<reference evidence="4" key="2">
    <citation type="submission" date="2025-09" db="UniProtKB">
        <authorList>
            <consortium name="Ensembl"/>
        </authorList>
    </citation>
    <scope>IDENTIFICATION</scope>
</reference>
<organism evidence="4 5">
    <name type="scientific">Prolemur simus</name>
    <name type="common">Greater bamboo lemur</name>
    <name type="synonym">Hapalemur simus</name>
    <dbReference type="NCBI Taxonomy" id="1328070"/>
    <lineage>
        <taxon>Eukaryota</taxon>
        <taxon>Metazoa</taxon>
        <taxon>Chordata</taxon>
        <taxon>Craniata</taxon>
        <taxon>Vertebrata</taxon>
        <taxon>Euteleostomi</taxon>
        <taxon>Mammalia</taxon>
        <taxon>Eutheria</taxon>
        <taxon>Euarchontoglires</taxon>
        <taxon>Primates</taxon>
        <taxon>Strepsirrhini</taxon>
        <taxon>Lemuriformes</taxon>
        <taxon>Lemuridae</taxon>
        <taxon>Prolemur</taxon>
    </lineage>
</organism>
<dbReference type="Gene3D" id="3.30.980.10">
    <property type="entry name" value="Threonyl-trna Synthetase, Chain A, domain 2"/>
    <property type="match status" value="1"/>
</dbReference>
<evidence type="ECO:0000256" key="1">
    <source>
        <dbReference type="ARBA" id="ARBA00022723"/>
    </source>
</evidence>
<name>A0A8C8Z1D9_PROSS</name>
<keyword evidence="2" id="KW-0862">Zinc</keyword>
<reference evidence="4" key="1">
    <citation type="submission" date="2025-08" db="UniProtKB">
        <authorList>
            <consortium name="Ensembl"/>
        </authorList>
    </citation>
    <scope>IDENTIFICATION</scope>
</reference>
<keyword evidence="1" id="KW-0479">Metal-binding</keyword>
<proteinExistence type="predicted"/>
<dbReference type="Ensembl" id="ENSPSMT00000010079.1">
    <property type="protein sequence ID" value="ENSPSMP00000008568.1"/>
    <property type="gene ID" value="ENSPSMG00000006260.1"/>
</dbReference>
<dbReference type="SUPFAM" id="SSF55186">
    <property type="entry name" value="ThrRS/AlaRS common domain"/>
    <property type="match status" value="1"/>
</dbReference>
<keyword evidence="5" id="KW-1185">Reference proteome</keyword>
<accession>A0A8C8Z1D9</accession>
<evidence type="ECO:0000256" key="2">
    <source>
        <dbReference type="ARBA" id="ARBA00022833"/>
    </source>
</evidence>
<dbReference type="Proteomes" id="UP000694414">
    <property type="component" value="Unplaced"/>
</dbReference>
<dbReference type="GO" id="GO:0000166">
    <property type="term" value="F:nucleotide binding"/>
    <property type="evidence" value="ECO:0007669"/>
    <property type="project" value="InterPro"/>
</dbReference>
<dbReference type="InterPro" id="IPR018163">
    <property type="entry name" value="Thr/Ala-tRNA-synth_IIc_edit"/>
</dbReference>
<evidence type="ECO:0000256" key="3">
    <source>
        <dbReference type="SAM" id="MobiDB-lite"/>
    </source>
</evidence>
<dbReference type="GO" id="GO:0002196">
    <property type="term" value="F:Ser-tRNA(Ala) deacylase activity"/>
    <property type="evidence" value="ECO:0007669"/>
    <property type="project" value="TreeGrafter"/>
</dbReference>
<dbReference type="InterPro" id="IPR051335">
    <property type="entry name" value="Alanyl-tRNA_Editing_Enzymes"/>
</dbReference>
<gene>
    <name evidence="4" type="primary">AARSD1</name>
</gene>
<evidence type="ECO:0000313" key="5">
    <source>
        <dbReference type="Proteomes" id="UP000694414"/>
    </source>
</evidence>
<dbReference type="PANTHER" id="PTHR43462">
    <property type="entry name" value="ALANYL-TRNA EDITING PROTEIN"/>
    <property type="match status" value="1"/>
</dbReference>
<dbReference type="PANTHER" id="PTHR43462:SF1">
    <property type="entry name" value="ALANYL-TRNA EDITING PROTEIN AARSD1"/>
    <property type="match status" value="1"/>
</dbReference>